<dbReference type="CDD" id="cd14533">
    <property type="entry name" value="PTP-MTMR3-like"/>
    <property type="match status" value="1"/>
</dbReference>
<evidence type="ECO:0000256" key="8">
    <source>
        <dbReference type="ARBA" id="ARBA00022771"/>
    </source>
</evidence>
<evidence type="ECO:0000256" key="4">
    <source>
        <dbReference type="ARBA" id="ARBA00008755"/>
    </source>
</evidence>
<dbReference type="SMART" id="SM00404">
    <property type="entry name" value="PTPc_motif"/>
    <property type="match status" value="1"/>
</dbReference>
<dbReference type="SUPFAM" id="SSF52799">
    <property type="entry name" value="(Phosphotyrosine protein) phosphatases II"/>
    <property type="match status" value="1"/>
</dbReference>
<feature type="compositionally biased region" description="Polar residues" evidence="17">
    <location>
        <begin position="985"/>
        <end position="997"/>
    </location>
</feature>
<dbReference type="PANTHER" id="PTHR10807">
    <property type="entry name" value="MYOTUBULARIN-RELATED"/>
    <property type="match status" value="1"/>
</dbReference>
<dbReference type="VEuPathDB" id="VectorBase:SCAU014335"/>
<evidence type="ECO:0000256" key="6">
    <source>
        <dbReference type="ARBA" id="ARBA00019870"/>
    </source>
</evidence>
<dbReference type="FunFam" id="3.30.40.10:FF:000073">
    <property type="entry name" value="myotubularin-related protein 4 isoform X2"/>
    <property type="match status" value="1"/>
</dbReference>
<gene>
    <name evidence="20" type="primary">106087414</name>
</gene>
<dbReference type="PANTHER" id="PTHR10807:SF75">
    <property type="entry name" value="PHOSPHATIDYLINOSITOL-3-PHOSPHATE PHOSPHATASE"/>
    <property type="match status" value="1"/>
</dbReference>
<evidence type="ECO:0000313" key="21">
    <source>
        <dbReference type="Proteomes" id="UP000095300"/>
    </source>
</evidence>
<dbReference type="GO" id="GO:0060090">
    <property type="term" value="F:molecular adaptor activity"/>
    <property type="evidence" value="ECO:0007669"/>
    <property type="project" value="UniProtKB-ARBA"/>
</dbReference>
<dbReference type="Pfam" id="PF01363">
    <property type="entry name" value="FYVE"/>
    <property type="match status" value="1"/>
</dbReference>
<feature type="region of interest" description="Disordered" evidence="17">
    <location>
        <begin position="906"/>
        <end position="944"/>
    </location>
</feature>
<feature type="region of interest" description="Disordered" evidence="17">
    <location>
        <begin position="307"/>
        <end position="334"/>
    </location>
</feature>
<evidence type="ECO:0000256" key="16">
    <source>
        <dbReference type="PROSITE-ProRule" id="PRU00091"/>
    </source>
</evidence>
<dbReference type="GO" id="GO:0004438">
    <property type="term" value="F:phosphatidylinositol-3-phosphate phosphatase activity"/>
    <property type="evidence" value="ECO:0007669"/>
    <property type="project" value="UniProtKB-ARBA"/>
</dbReference>
<keyword evidence="11" id="KW-0443">Lipid metabolism</keyword>
<evidence type="ECO:0000256" key="12">
    <source>
        <dbReference type="ARBA" id="ARBA00023136"/>
    </source>
</evidence>
<feature type="compositionally biased region" description="Low complexity" evidence="17">
    <location>
        <begin position="313"/>
        <end position="328"/>
    </location>
</feature>
<dbReference type="GO" id="GO:0010506">
    <property type="term" value="P:regulation of autophagy"/>
    <property type="evidence" value="ECO:0007669"/>
    <property type="project" value="TreeGrafter"/>
</dbReference>
<keyword evidence="8 16" id="KW-0863">Zinc-finger</keyword>
<proteinExistence type="inferred from homology"/>
<dbReference type="OrthoDB" id="271628at2759"/>
<evidence type="ECO:0000256" key="13">
    <source>
        <dbReference type="ARBA" id="ARBA00032571"/>
    </source>
</evidence>
<dbReference type="SMART" id="SM00064">
    <property type="entry name" value="FYVE"/>
    <property type="match status" value="1"/>
</dbReference>
<comment type="subcellular location">
    <subcellularLocation>
        <location evidence="2">Membrane</location>
    </subcellularLocation>
</comment>
<dbReference type="InterPro" id="IPR046978">
    <property type="entry name" value="MTMR4_FYVE"/>
</dbReference>
<feature type="active site" description="Phosphocysteine intermediate" evidence="14">
    <location>
        <position position="443"/>
    </location>
</feature>
<feature type="region of interest" description="Disordered" evidence="17">
    <location>
        <begin position="973"/>
        <end position="997"/>
    </location>
</feature>
<dbReference type="GO" id="GO:0008270">
    <property type="term" value="F:zinc ion binding"/>
    <property type="evidence" value="ECO:0007669"/>
    <property type="project" value="UniProtKB-KW"/>
</dbReference>
<dbReference type="GO" id="GO:0005829">
    <property type="term" value="C:cytosol"/>
    <property type="evidence" value="ECO:0007669"/>
    <property type="project" value="UniProtKB-ARBA"/>
</dbReference>
<evidence type="ECO:0000256" key="17">
    <source>
        <dbReference type="SAM" id="MobiDB-lite"/>
    </source>
</evidence>
<dbReference type="GO" id="GO:0016020">
    <property type="term" value="C:membrane"/>
    <property type="evidence" value="ECO:0007669"/>
    <property type="project" value="UniProtKB-SubCell"/>
</dbReference>
<evidence type="ECO:0000313" key="20">
    <source>
        <dbReference type="EnsemblMetazoa" id="SCAU014335-PA"/>
    </source>
</evidence>
<comment type="similarity">
    <text evidence="3">Belongs to the protein-tyrosine phosphatase family. Non-receptor class myotubularin subfamily.</text>
</comment>
<dbReference type="InterPro" id="IPR017455">
    <property type="entry name" value="Znf_FYVE-rel"/>
</dbReference>
<keyword evidence="9" id="KW-0378">Hydrolase</keyword>
<feature type="compositionally biased region" description="Polar residues" evidence="17">
    <location>
        <begin position="925"/>
        <end position="944"/>
    </location>
</feature>
<dbReference type="STRING" id="35570.A0A1I8Q6D3"/>
<keyword evidence="12" id="KW-0472">Membrane</keyword>
<feature type="domain" description="FYVE-type" evidence="18">
    <location>
        <begin position="1411"/>
        <end position="1471"/>
    </location>
</feature>
<dbReference type="EC" id="3.1.3.95" evidence="5"/>
<evidence type="ECO:0000256" key="14">
    <source>
        <dbReference type="PIRSR" id="PIRSR630564-1"/>
    </source>
</evidence>
<reference evidence="20" key="1">
    <citation type="submission" date="2020-05" db="UniProtKB">
        <authorList>
            <consortium name="EnsemblMetazoa"/>
        </authorList>
    </citation>
    <scope>IDENTIFICATION</scope>
    <source>
        <strain evidence="20">USDA</strain>
    </source>
</reference>
<evidence type="ECO:0000259" key="18">
    <source>
        <dbReference type="PROSITE" id="PS50178"/>
    </source>
</evidence>
<evidence type="ECO:0000256" key="2">
    <source>
        <dbReference type="ARBA" id="ARBA00004370"/>
    </source>
</evidence>
<dbReference type="PROSITE" id="PS50178">
    <property type="entry name" value="ZF_FYVE"/>
    <property type="match status" value="1"/>
</dbReference>
<sequence length="1520" mass="166253">MEASDGSPPPSLCMVRAAELFPKPQMEKEDIELKVPFQELAGESVKYLGRTDDGILALSNYRIFLQKSSTNVETSIPLGLIESAQSRDLFHLIICCKDASTVKCSFETAEQCTEWQRRIQMSVGVPETLESIFAFPFCSWACDTLNGGAGGGSQTFSSINNSNIENGPNPSAVYSVLDYAERLQKSGSRYEEDFMREVERLGFDLNGSWRISHANEDFKLCPSYPPKLLVPCCISDDTLNNVANFRGSRRLPAVVWRHRKSGAVIARCSQPEVGWLGWRNTNDEQLLKALADACAFDRGEQMRQFANTSQSAQSIQIPSGDSSPSSPDGSHEEVPLDEVRKILIVDARSYTSAVTNRARGGGCECIEYYPCAEIEFMNLGNIHVIRKSFHALRQLCASPPDVPNWLGLLEKTMWLQHISGLLAASMTVCHAIEKKGRPVLVHCSDGWDRTPQIVATAQLCLDPYYRTVEGFRVLVEREWLSYGHKFADRCGHGPGSEELNERCPVFLQWLDLVHQIHKQFSCSFEFSMGYLIKLAQHSHSGLFGNFLCNTLKERLENSVFERTFSVWSFLSSPMYRNPLYKPQRYKVLWPAHNVRDLSLWTEVYLGSLGGNQNAIDFPNYINDTPMGSISSMSKTRSYGDLITAGFIPNSMSRRSSDPNMTVDPNLTIGSNSENNSIADLQSDDREESPDILANLIHDTTRKLENLTNELDKDDFQLATKHNSTSILESALGNDSHSLIENGMTNNATTGMAPSTNGIGGITHQNSNEQIGCDYDSSSMQILRPSSPISKVSIAESSKLISENLHVEQEKEEKLRRDVTDSATNGFNGIELSSNGITIEKHSNLGLDVMMKSVALDDTCLNGLETQCNGSALMTNSKTDDSLNLWHGSVNTSTDTLVPMTETKIQNGSCDLTDGGNGGSGGTSDASLSKSLQDSHTTAAVSNAQASNTMEKMKISTNFNNILPKVHSTTNNNVALQAPSLPPSRPNQLSTTSSDNSPKLLTQITAAAASSGSTSTNGSENISLITSQTECESEVMGMATDCDGRGGGMEESILILPAHRKLEIFISGKCETIAANTTTSSAMSSMLPQSQWQSHGSLATANSTSSTVVTAQCGGGDVGSSAAATPTSSMSNFILPYANSNTIATTTTNTIIPNTTTAASSQRRRRTSSTHSGFVARQQVNGGSNTSRFSLPGGGVRSLPMTPPGLTERQQVTNSCPDGLAHALSEENIRLQQIVHEHKMLEDALRRELHEMRMALLKKSCPNCNNANASANTDEQRMLYDNTSNLPPYHRRYYARSLPSSYRKCPKHYRKRNNSGLRRYYSSSHDTNTEDDEVADLYDESGSDDDDNDNGYDYDDNDMYSVSGCSALDNVENASICSWEAVEDRSTSGPSSCTTTSSSMQPNATSVLWVPDHAVSRCTSCQTEFWLGRRKHHCRSCGQIFCADCSEFWAALPDAKLFSPVRLCGPCYTVTTRSIQQQQQINHDMQHNIVGSNSSSLHLQQNSAVAVAVAAAAKPAATSKA</sequence>
<organism evidence="20 21">
    <name type="scientific">Stomoxys calcitrans</name>
    <name type="common">Stable fly</name>
    <name type="synonym">Conops calcitrans</name>
    <dbReference type="NCBI Taxonomy" id="35570"/>
    <lineage>
        <taxon>Eukaryota</taxon>
        <taxon>Metazoa</taxon>
        <taxon>Ecdysozoa</taxon>
        <taxon>Arthropoda</taxon>
        <taxon>Hexapoda</taxon>
        <taxon>Insecta</taxon>
        <taxon>Pterygota</taxon>
        <taxon>Neoptera</taxon>
        <taxon>Endopterygota</taxon>
        <taxon>Diptera</taxon>
        <taxon>Brachycera</taxon>
        <taxon>Muscomorpha</taxon>
        <taxon>Muscoidea</taxon>
        <taxon>Muscidae</taxon>
        <taxon>Stomoxys</taxon>
    </lineage>
</organism>
<protein>
    <recommendedName>
        <fullName evidence="6">Lateral signaling target protein 2 homolog</fullName>
        <ecNumber evidence="5">3.1.3.95</ecNumber>
    </recommendedName>
    <alternativeName>
        <fullName evidence="13">Phosphatidylinositol-3,5-bisphosphate 3-phosphatase</fullName>
    </alternativeName>
</protein>
<dbReference type="Gene3D" id="3.30.40.10">
    <property type="entry name" value="Zinc/RING finger domain, C3HC4 (zinc finger)"/>
    <property type="match status" value="1"/>
</dbReference>
<name>A0A1I8Q6D3_STOCA</name>
<dbReference type="GO" id="GO:0019903">
    <property type="term" value="F:protein phosphatase binding"/>
    <property type="evidence" value="ECO:0007669"/>
    <property type="project" value="TreeGrafter"/>
</dbReference>
<dbReference type="GO" id="GO:0004721">
    <property type="term" value="F:phosphoprotein phosphatase activity"/>
    <property type="evidence" value="ECO:0007669"/>
    <property type="project" value="UniProtKB-ARBA"/>
</dbReference>
<dbReference type="GO" id="GO:0061952">
    <property type="term" value="P:midbody abscission"/>
    <property type="evidence" value="ECO:0007669"/>
    <property type="project" value="UniProtKB-ARBA"/>
</dbReference>
<dbReference type="PROSITE" id="PS00383">
    <property type="entry name" value="TYR_PHOSPHATASE_1"/>
    <property type="match status" value="1"/>
</dbReference>
<dbReference type="InterPro" id="IPR029021">
    <property type="entry name" value="Prot-tyrosine_phosphatase-like"/>
</dbReference>
<keyword evidence="21" id="KW-1185">Reference proteome</keyword>
<dbReference type="InterPro" id="IPR030564">
    <property type="entry name" value="Myotubularin"/>
</dbReference>
<dbReference type="Pfam" id="PF06602">
    <property type="entry name" value="Myotub-related"/>
    <property type="match status" value="1"/>
</dbReference>
<evidence type="ECO:0000259" key="19">
    <source>
        <dbReference type="PROSITE" id="PS51339"/>
    </source>
</evidence>
<evidence type="ECO:0000256" key="7">
    <source>
        <dbReference type="ARBA" id="ARBA00022723"/>
    </source>
</evidence>
<dbReference type="SUPFAM" id="SSF50729">
    <property type="entry name" value="PH domain-like"/>
    <property type="match status" value="1"/>
</dbReference>
<feature type="compositionally biased region" description="Polar residues" evidence="17">
    <location>
        <begin position="665"/>
        <end position="679"/>
    </location>
</feature>
<feature type="compositionally biased region" description="Polar residues" evidence="17">
    <location>
        <begin position="1177"/>
        <end position="1188"/>
    </location>
</feature>
<keyword evidence="7" id="KW-0479">Metal-binding</keyword>
<dbReference type="GO" id="GO:0046474">
    <property type="term" value="P:glycerophospholipid biosynthetic process"/>
    <property type="evidence" value="ECO:0007669"/>
    <property type="project" value="UniProtKB-ARBA"/>
</dbReference>
<dbReference type="InterPro" id="IPR003595">
    <property type="entry name" value="Tyr_Pase_cat"/>
</dbReference>
<evidence type="ECO:0000256" key="1">
    <source>
        <dbReference type="ARBA" id="ARBA00003580"/>
    </source>
</evidence>
<feature type="region of interest" description="Disordered" evidence="17">
    <location>
        <begin position="665"/>
        <end position="686"/>
    </location>
</feature>
<dbReference type="SUPFAM" id="SSF57903">
    <property type="entry name" value="FYVE/PHD zinc finger"/>
    <property type="match status" value="1"/>
</dbReference>
<dbReference type="GO" id="GO:0052629">
    <property type="term" value="F:phosphatidylinositol-3,5-bisphosphate 3-phosphatase activity"/>
    <property type="evidence" value="ECO:0007669"/>
    <property type="project" value="UniProtKB-EC"/>
</dbReference>
<dbReference type="InterPro" id="IPR016130">
    <property type="entry name" value="Tyr_Pase_AS"/>
</dbReference>
<dbReference type="CDD" id="cd15733">
    <property type="entry name" value="FYVE_MTMR4"/>
    <property type="match status" value="1"/>
</dbReference>
<evidence type="ECO:0000256" key="11">
    <source>
        <dbReference type="ARBA" id="ARBA00023098"/>
    </source>
</evidence>
<evidence type="ECO:0000256" key="9">
    <source>
        <dbReference type="ARBA" id="ARBA00022801"/>
    </source>
</evidence>
<dbReference type="InterPro" id="IPR013083">
    <property type="entry name" value="Znf_RING/FYVE/PHD"/>
</dbReference>
<accession>A0A1I8Q6D3</accession>
<dbReference type="InterPro" id="IPR011011">
    <property type="entry name" value="Znf_FYVE_PHD"/>
</dbReference>
<comment type="similarity">
    <text evidence="4">Belongs to the lst-2 family.</text>
</comment>
<keyword evidence="10" id="KW-0862">Zinc</keyword>
<dbReference type="Proteomes" id="UP000095300">
    <property type="component" value="Unassembled WGS sequence"/>
</dbReference>
<dbReference type="PROSITE" id="PS51339">
    <property type="entry name" value="PPASE_MYOTUBULARIN"/>
    <property type="match status" value="1"/>
</dbReference>
<evidence type="ECO:0000256" key="15">
    <source>
        <dbReference type="PIRSR" id="PIRSR630564-2"/>
    </source>
</evidence>
<evidence type="ECO:0000256" key="10">
    <source>
        <dbReference type="ARBA" id="ARBA00022833"/>
    </source>
</evidence>
<evidence type="ECO:0000256" key="3">
    <source>
        <dbReference type="ARBA" id="ARBA00007471"/>
    </source>
</evidence>
<dbReference type="InterPro" id="IPR000306">
    <property type="entry name" value="Znf_FYVE"/>
</dbReference>
<feature type="binding site" evidence="15">
    <location>
        <begin position="381"/>
        <end position="382"/>
    </location>
    <ligand>
        <name>substrate</name>
    </ligand>
</feature>
<feature type="binding site" evidence="15">
    <location>
        <begin position="443"/>
        <end position="449"/>
    </location>
    <ligand>
        <name>substrate</name>
    </ligand>
</feature>
<dbReference type="GO" id="GO:0046856">
    <property type="term" value="P:phosphatidylinositol dephosphorylation"/>
    <property type="evidence" value="ECO:0007669"/>
    <property type="project" value="UniProtKB-ARBA"/>
</dbReference>
<feature type="domain" description="Myotubularin phosphatase" evidence="19">
    <location>
        <begin position="188"/>
        <end position="604"/>
    </location>
</feature>
<evidence type="ECO:0000256" key="5">
    <source>
        <dbReference type="ARBA" id="ARBA00012903"/>
    </source>
</evidence>
<dbReference type="EnsemblMetazoa" id="SCAU014335-RA">
    <property type="protein sequence ID" value="SCAU014335-PA"/>
    <property type="gene ID" value="SCAU014335"/>
</dbReference>
<feature type="region of interest" description="Disordered" evidence="17">
    <location>
        <begin position="1154"/>
        <end position="1211"/>
    </location>
</feature>
<comment type="function">
    <text evidence="1">Negative regulator of epidermal growth factor receptor (EGFR) signaling.</text>
</comment>
<dbReference type="InterPro" id="IPR010569">
    <property type="entry name" value="Myotubularin-like_Pase_dom"/>
</dbReference>